<proteinExistence type="predicted"/>
<evidence type="ECO:0008006" key="3">
    <source>
        <dbReference type="Google" id="ProtNLM"/>
    </source>
</evidence>
<dbReference type="Gene3D" id="3.60.10.10">
    <property type="entry name" value="Endonuclease/exonuclease/phosphatase"/>
    <property type="match status" value="1"/>
</dbReference>
<dbReference type="PANTHER" id="PTHR33710">
    <property type="entry name" value="BNAC02G09200D PROTEIN"/>
    <property type="match status" value="1"/>
</dbReference>
<protein>
    <recommendedName>
        <fullName evidence="3">Endonuclease/exonuclease/phosphatase domain-containing protein</fullName>
    </recommendedName>
</protein>
<keyword evidence="2" id="KW-1185">Reference proteome</keyword>
<gene>
    <name evidence="1" type="ORF">IFM89_006702</name>
</gene>
<dbReference type="PANTHER" id="PTHR33710:SF71">
    <property type="entry name" value="ENDONUCLEASE_EXONUCLEASE_PHOSPHATASE DOMAIN-CONTAINING PROTEIN"/>
    <property type="match status" value="1"/>
</dbReference>
<evidence type="ECO:0000313" key="1">
    <source>
        <dbReference type="EMBL" id="KAF9595956.1"/>
    </source>
</evidence>
<dbReference type="OrthoDB" id="1113909at2759"/>
<dbReference type="EMBL" id="JADFTS010000007">
    <property type="protein sequence ID" value="KAF9595956.1"/>
    <property type="molecule type" value="Genomic_DNA"/>
</dbReference>
<evidence type="ECO:0000313" key="2">
    <source>
        <dbReference type="Proteomes" id="UP000631114"/>
    </source>
</evidence>
<organism evidence="1 2">
    <name type="scientific">Coptis chinensis</name>
    <dbReference type="NCBI Taxonomy" id="261450"/>
    <lineage>
        <taxon>Eukaryota</taxon>
        <taxon>Viridiplantae</taxon>
        <taxon>Streptophyta</taxon>
        <taxon>Embryophyta</taxon>
        <taxon>Tracheophyta</taxon>
        <taxon>Spermatophyta</taxon>
        <taxon>Magnoliopsida</taxon>
        <taxon>Ranunculales</taxon>
        <taxon>Ranunculaceae</taxon>
        <taxon>Coptidoideae</taxon>
        <taxon>Coptis</taxon>
    </lineage>
</organism>
<reference evidence="1 2" key="1">
    <citation type="submission" date="2020-10" db="EMBL/GenBank/DDBJ databases">
        <title>The Coptis chinensis genome and diversification of protoberbering-type alkaloids.</title>
        <authorList>
            <person name="Wang B."/>
            <person name="Shu S."/>
            <person name="Song C."/>
            <person name="Liu Y."/>
        </authorList>
    </citation>
    <scope>NUCLEOTIDE SEQUENCE [LARGE SCALE GENOMIC DNA]</scope>
    <source>
        <strain evidence="1">HL-2020</strain>
        <tissue evidence="1">Leaf</tissue>
    </source>
</reference>
<sequence>MVVDSVLITIVHAHCLYVQRRHLWLELSNINPINLPWLILGDFNAYLSVSEKKGGNNPTASSMNDFMDFISNNELMEVPNSGFHLTWWNKQVGEFKILGKLDRMLCNANWGSKFPRW</sequence>
<dbReference type="SUPFAM" id="SSF56219">
    <property type="entry name" value="DNase I-like"/>
    <property type="match status" value="1"/>
</dbReference>
<name>A0A835HAX6_9MAGN</name>
<dbReference type="InterPro" id="IPR036691">
    <property type="entry name" value="Endo/exonu/phosph_ase_sf"/>
</dbReference>
<dbReference type="Proteomes" id="UP000631114">
    <property type="component" value="Unassembled WGS sequence"/>
</dbReference>
<dbReference type="AlphaFoldDB" id="A0A835HAX6"/>
<comment type="caution">
    <text evidence="1">The sequence shown here is derived from an EMBL/GenBank/DDBJ whole genome shotgun (WGS) entry which is preliminary data.</text>
</comment>
<accession>A0A835HAX6</accession>